<keyword evidence="10 17" id="KW-0520">NAD</keyword>
<comment type="cofactor">
    <cofactor evidence="17">
        <name>Mg(2+)</name>
        <dbReference type="ChEBI" id="CHEBI:18420"/>
    </cofactor>
</comment>
<feature type="binding site" evidence="17">
    <location>
        <position position="281"/>
    </location>
    <ligand>
        <name>(6S)-NADPHX</name>
        <dbReference type="ChEBI" id="CHEBI:64076"/>
    </ligand>
</feature>
<dbReference type="HAMAP" id="MF_01965">
    <property type="entry name" value="NADHX_dehydratase"/>
    <property type="match status" value="1"/>
</dbReference>
<dbReference type="InterPro" id="IPR036652">
    <property type="entry name" value="YjeF_N_dom_sf"/>
</dbReference>
<dbReference type="SUPFAM" id="SSF64153">
    <property type="entry name" value="YjeF N-terminal domain-like"/>
    <property type="match status" value="1"/>
</dbReference>
<evidence type="ECO:0000256" key="6">
    <source>
        <dbReference type="ARBA" id="ARBA00022741"/>
    </source>
</evidence>
<evidence type="ECO:0000256" key="12">
    <source>
        <dbReference type="ARBA" id="ARBA00023239"/>
    </source>
</evidence>
<comment type="similarity">
    <text evidence="3 18">In the N-terminal section; belongs to the NnrE/AIBP family.</text>
</comment>
<evidence type="ECO:0000256" key="11">
    <source>
        <dbReference type="ARBA" id="ARBA00023235"/>
    </source>
</evidence>
<comment type="caution">
    <text evidence="21">The sequence shown here is derived from an EMBL/GenBank/DDBJ whole genome shotgun (WGS) entry which is preliminary data.</text>
</comment>
<dbReference type="InterPro" id="IPR030677">
    <property type="entry name" value="Nnr"/>
</dbReference>
<dbReference type="EMBL" id="JBIGHY010000004">
    <property type="protein sequence ID" value="MFG6414674.1"/>
    <property type="molecule type" value="Genomic_DNA"/>
</dbReference>
<dbReference type="PANTHER" id="PTHR12592:SF0">
    <property type="entry name" value="ATP-DEPENDENT (S)-NAD(P)H-HYDRATE DEHYDRATASE"/>
    <property type="match status" value="1"/>
</dbReference>
<evidence type="ECO:0000256" key="7">
    <source>
        <dbReference type="ARBA" id="ARBA00022840"/>
    </source>
</evidence>
<keyword evidence="7 17" id="KW-0067">ATP-binding</keyword>
<dbReference type="Gene3D" id="3.40.1190.20">
    <property type="match status" value="1"/>
</dbReference>
<comment type="similarity">
    <text evidence="4 18">In the C-terminal section; belongs to the NnrD/CARKD family.</text>
</comment>
<comment type="catalytic activity">
    <reaction evidence="2 18">
        <text>(6R)-NADPHX = (6S)-NADPHX</text>
        <dbReference type="Rhea" id="RHEA:32227"/>
        <dbReference type="ChEBI" id="CHEBI:64076"/>
        <dbReference type="ChEBI" id="CHEBI:64077"/>
        <dbReference type="EC" id="5.1.99.6"/>
    </reaction>
</comment>
<dbReference type="InterPro" id="IPR029056">
    <property type="entry name" value="Ribokinase-like"/>
</dbReference>
<accession>A0ABW7EML8</accession>
<comment type="catalytic activity">
    <reaction evidence="15 17 18">
        <text>(6S)-NADHX + ADP = AMP + phosphate + NADH + H(+)</text>
        <dbReference type="Rhea" id="RHEA:32223"/>
        <dbReference type="ChEBI" id="CHEBI:15378"/>
        <dbReference type="ChEBI" id="CHEBI:43474"/>
        <dbReference type="ChEBI" id="CHEBI:57945"/>
        <dbReference type="ChEBI" id="CHEBI:64074"/>
        <dbReference type="ChEBI" id="CHEBI:456215"/>
        <dbReference type="ChEBI" id="CHEBI:456216"/>
        <dbReference type="EC" id="4.2.1.136"/>
    </reaction>
</comment>
<feature type="domain" description="YjeF C-terminal" evidence="19">
    <location>
        <begin position="190"/>
        <end position="450"/>
    </location>
</feature>
<dbReference type="PROSITE" id="PS01050">
    <property type="entry name" value="YJEF_C_2"/>
    <property type="match status" value="1"/>
</dbReference>
<name>A0ABW7EML8_9BURK</name>
<evidence type="ECO:0000256" key="2">
    <source>
        <dbReference type="ARBA" id="ARBA00000909"/>
    </source>
</evidence>
<evidence type="ECO:0000256" key="14">
    <source>
        <dbReference type="ARBA" id="ARBA00025153"/>
    </source>
</evidence>
<keyword evidence="6 17" id="KW-0547">Nucleotide-binding</keyword>
<keyword evidence="22" id="KW-1185">Reference proteome</keyword>
<feature type="binding site" evidence="17">
    <location>
        <begin position="368"/>
        <end position="372"/>
    </location>
    <ligand>
        <name>AMP</name>
        <dbReference type="ChEBI" id="CHEBI:456215"/>
    </ligand>
</feature>
<keyword evidence="5 18" id="KW-0479">Metal-binding</keyword>
<keyword evidence="11 18" id="KW-0413">Isomerase</keyword>
<dbReference type="PROSITE" id="PS51385">
    <property type="entry name" value="YJEF_N"/>
    <property type="match status" value="1"/>
</dbReference>
<dbReference type="Pfam" id="PF01256">
    <property type="entry name" value="Carb_kinase"/>
    <property type="match status" value="1"/>
</dbReference>
<dbReference type="NCBIfam" id="TIGR00196">
    <property type="entry name" value="yjeF_cterm"/>
    <property type="match status" value="1"/>
</dbReference>
<evidence type="ECO:0000256" key="10">
    <source>
        <dbReference type="ARBA" id="ARBA00023027"/>
    </source>
</evidence>
<organism evidence="21 22">
    <name type="scientific">Pelomonas dachongensis</name>
    <dbReference type="NCBI Taxonomy" id="3299029"/>
    <lineage>
        <taxon>Bacteria</taxon>
        <taxon>Pseudomonadati</taxon>
        <taxon>Pseudomonadota</taxon>
        <taxon>Betaproteobacteria</taxon>
        <taxon>Burkholderiales</taxon>
        <taxon>Sphaerotilaceae</taxon>
        <taxon>Roseateles</taxon>
    </lineage>
</organism>
<feature type="domain" description="YjeF N-terminal" evidence="20">
    <location>
        <begin position="19"/>
        <end position="188"/>
    </location>
</feature>
<dbReference type="PANTHER" id="PTHR12592">
    <property type="entry name" value="ATP-DEPENDENT (S)-NAD(P)H-HYDRATE DEHYDRATASE FAMILY MEMBER"/>
    <property type="match status" value="1"/>
</dbReference>
<evidence type="ECO:0000256" key="13">
    <source>
        <dbReference type="ARBA" id="ARBA00023268"/>
    </source>
</evidence>
<dbReference type="RefSeq" id="WP_394470753.1">
    <property type="nucleotide sequence ID" value="NZ_JBIGHY010000004.1"/>
</dbReference>
<dbReference type="PIRSF" id="PIRSF017184">
    <property type="entry name" value="Nnr"/>
    <property type="match status" value="1"/>
</dbReference>
<dbReference type="PROSITE" id="PS51383">
    <property type="entry name" value="YJEF_C_3"/>
    <property type="match status" value="1"/>
</dbReference>
<comment type="function">
    <text evidence="14 18">Bifunctional enzyme that catalyzes the epimerization of the S- and R-forms of NAD(P)HX and the dehydration of the S-form of NAD(P)HX at the expense of ADP, which is converted to AMP. This allows the repair of both epimers of NAD(P)HX, a damaged form of NAD(P)H that is a result of enzymatic or heat-dependent hydration.</text>
</comment>
<evidence type="ECO:0000256" key="16">
    <source>
        <dbReference type="ARBA" id="ARBA00049209"/>
    </source>
</evidence>
<dbReference type="InterPro" id="IPR017953">
    <property type="entry name" value="Carbohydrate_kinase_pred_CS"/>
</dbReference>
<dbReference type="InterPro" id="IPR004443">
    <property type="entry name" value="YjeF_N_dom"/>
</dbReference>
<dbReference type="InterPro" id="IPR000631">
    <property type="entry name" value="CARKD"/>
</dbReference>
<sequence>MHALLPTTTTLPLFDVAASRRIEARALAHSPDLMARAGLSIAKLALALRRDEGPVWVACGPGNNGGDGRVAAQRLAEAGIAVHLSHSPPERPALVIDALLGLGLNRAPAPELLATMAAMQACGAAILAVDLPSGLLGDTGQPAGERAVRADHTLQLLTLKPGLFTGEGRAHGGRLWFDDLGITPDEAASADLLGPAAAPARSQTSHKGSHGQVLVVGGAPGTQGAARLAARTALACGAGRVYVDLLDLSADEAADPGQPELMRGTAAELPQAVGVIGCGAGAAISDALPALLQRLPRLVIDADALNAIAADASLQALLCARAPASTLLTPHPLEAARLLGCDTVSLQADRLAAAQALAERFSCTVVLKGSGSVIASRGERPAICASGGPALATAGSGDVLAGWLGGLWAQQPGAPAHRIACAGVDAHGRAGEAGGVRRAGDLISQLAPSR</sequence>
<dbReference type="Gene3D" id="3.40.50.10260">
    <property type="entry name" value="YjeF N-terminal domain"/>
    <property type="match status" value="2"/>
</dbReference>
<proteinExistence type="inferred from homology"/>
<evidence type="ECO:0000256" key="9">
    <source>
        <dbReference type="ARBA" id="ARBA00022958"/>
    </source>
</evidence>
<feature type="binding site" evidence="17">
    <location>
        <position position="225"/>
    </location>
    <ligand>
        <name>(6S)-NADPHX</name>
        <dbReference type="ChEBI" id="CHEBI:64076"/>
    </ligand>
</feature>
<feature type="binding site" evidence="17">
    <location>
        <position position="331"/>
    </location>
    <ligand>
        <name>(6S)-NADPHX</name>
        <dbReference type="ChEBI" id="CHEBI:64076"/>
    </ligand>
</feature>
<comment type="function">
    <text evidence="17">Catalyzes the dehydration of the S-form of NAD(P)HX at the expense of ADP, which is converted to AMP. Together with NAD(P)HX epimerase, which catalyzes the epimerization of the S- and R-forms, the enzyme allows the repair of both epimers of NAD(P)HX, a damaged form of NAD(P)H that is a result of enzymatic or heat-dependent hydration.</text>
</comment>
<evidence type="ECO:0000259" key="19">
    <source>
        <dbReference type="PROSITE" id="PS51383"/>
    </source>
</evidence>
<dbReference type="Pfam" id="PF03853">
    <property type="entry name" value="YjeF_N"/>
    <property type="match status" value="2"/>
</dbReference>
<evidence type="ECO:0000256" key="5">
    <source>
        <dbReference type="ARBA" id="ARBA00022723"/>
    </source>
</evidence>
<keyword evidence="9 18" id="KW-0630">Potassium</keyword>
<comment type="subunit">
    <text evidence="17">Homotetramer.</text>
</comment>
<comment type="catalytic activity">
    <reaction evidence="16 17 18">
        <text>(6S)-NADPHX + ADP = AMP + phosphate + NADPH + H(+)</text>
        <dbReference type="Rhea" id="RHEA:32235"/>
        <dbReference type="ChEBI" id="CHEBI:15378"/>
        <dbReference type="ChEBI" id="CHEBI:43474"/>
        <dbReference type="ChEBI" id="CHEBI:57783"/>
        <dbReference type="ChEBI" id="CHEBI:64076"/>
        <dbReference type="ChEBI" id="CHEBI:456215"/>
        <dbReference type="ChEBI" id="CHEBI:456216"/>
        <dbReference type="EC" id="4.2.1.136"/>
    </reaction>
</comment>
<dbReference type="SUPFAM" id="SSF53613">
    <property type="entry name" value="Ribokinase-like"/>
    <property type="match status" value="1"/>
</dbReference>
<evidence type="ECO:0000256" key="4">
    <source>
        <dbReference type="ARBA" id="ARBA00009524"/>
    </source>
</evidence>
<evidence type="ECO:0000256" key="1">
    <source>
        <dbReference type="ARBA" id="ARBA00000013"/>
    </source>
</evidence>
<protein>
    <recommendedName>
        <fullName evidence="17">ADP-dependent (S)-NAD(P)H-hydrate dehydratase</fullName>
        <ecNumber evidence="17">4.2.1.136</ecNumber>
    </recommendedName>
    <alternativeName>
        <fullName evidence="17">ADP-dependent NAD(P)HX dehydratase</fullName>
    </alternativeName>
</protein>
<feature type="binding site" evidence="17">
    <location>
        <position position="397"/>
    </location>
    <ligand>
        <name>AMP</name>
        <dbReference type="ChEBI" id="CHEBI:456215"/>
    </ligand>
</feature>
<comment type="similarity">
    <text evidence="17">Belongs to the NnrD/CARKD family.</text>
</comment>
<keyword evidence="12 17" id="KW-0456">Lyase</keyword>
<dbReference type="CDD" id="cd01171">
    <property type="entry name" value="YXKO-related"/>
    <property type="match status" value="1"/>
</dbReference>
<dbReference type="EC" id="4.2.1.136" evidence="17"/>
<evidence type="ECO:0000256" key="3">
    <source>
        <dbReference type="ARBA" id="ARBA00006001"/>
    </source>
</evidence>
<keyword evidence="13" id="KW-0511">Multifunctional enzyme</keyword>
<evidence type="ECO:0000313" key="21">
    <source>
        <dbReference type="EMBL" id="MFG6414674.1"/>
    </source>
</evidence>
<comment type="cofactor">
    <cofactor evidence="18">
        <name>K(+)</name>
        <dbReference type="ChEBI" id="CHEBI:29103"/>
    </cofactor>
    <text evidence="18">Binds 1 potassium ion per subunit.</text>
</comment>
<evidence type="ECO:0000256" key="8">
    <source>
        <dbReference type="ARBA" id="ARBA00022857"/>
    </source>
</evidence>
<evidence type="ECO:0000259" key="20">
    <source>
        <dbReference type="PROSITE" id="PS51385"/>
    </source>
</evidence>
<keyword evidence="8 17" id="KW-0521">NADP</keyword>
<evidence type="ECO:0000256" key="17">
    <source>
        <dbReference type="HAMAP-Rule" id="MF_01965"/>
    </source>
</evidence>
<dbReference type="Proteomes" id="UP001606300">
    <property type="component" value="Unassembled WGS sequence"/>
</dbReference>
<evidence type="ECO:0000256" key="15">
    <source>
        <dbReference type="ARBA" id="ARBA00048238"/>
    </source>
</evidence>
<evidence type="ECO:0000256" key="18">
    <source>
        <dbReference type="PIRNR" id="PIRNR017184"/>
    </source>
</evidence>
<gene>
    <name evidence="17" type="primary">nnrD</name>
    <name evidence="21" type="ORF">ACG02S_12280</name>
</gene>
<evidence type="ECO:0000313" key="22">
    <source>
        <dbReference type="Proteomes" id="UP001606300"/>
    </source>
</evidence>
<feature type="binding site" evidence="17">
    <location>
        <position position="398"/>
    </location>
    <ligand>
        <name>(6S)-NADPHX</name>
        <dbReference type="ChEBI" id="CHEBI:64076"/>
    </ligand>
</feature>
<reference evidence="21 22" key="1">
    <citation type="submission" date="2024-09" db="EMBL/GenBank/DDBJ databases">
        <title>Novel species of the genus Pelomonas and Roseateles isolated from streams.</title>
        <authorList>
            <person name="Lu H."/>
        </authorList>
    </citation>
    <scope>NUCLEOTIDE SEQUENCE [LARGE SCALE GENOMIC DNA]</scope>
    <source>
        <strain evidence="21 22">DC23W</strain>
    </source>
</reference>
<comment type="catalytic activity">
    <reaction evidence="1 18">
        <text>(6R)-NADHX = (6S)-NADHX</text>
        <dbReference type="Rhea" id="RHEA:32215"/>
        <dbReference type="ChEBI" id="CHEBI:64074"/>
        <dbReference type="ChEBI" id="CHEBI:64075"/>
        <dbReference type="EC" id="5.1.99.6"/>
    </reaction>
</comment>